<protein>
    <submittedName>
        <fullName evidence="2">Uncharacterized protein</fullName>
    </submittedName>
</protein>
<keyword evidence="3" id="KW-1185">Reference proteome</keyword>
<organism evidence="2 3">
    <name type="scientific">Penicillium nalgiovense</name>
    <dbReference type="NCBI Taxonomy" id="60175"/>
    <lineage>
        <taxon>Eukaryota</taxon>
        <taxon>Fungi</taxon>
        <taxon>Dikarya</taxon>
        <taxon>Ascomycota</taxon>
        <taxon>Pezizomycotina</taxon>
        <taxon>Eurotiomycetes</taxon>
        <taxon>Eurotiomycetidae</taxon>
        <taxon>Eurotiales</taxon>
        <taxon>Aspergillaceae</taxon>
        <taxon>Penicillium</taxon>
    </lineage>
</organism>
<feature type="compositionally biased region" description="Pro residues" evidence="1">
    <location>
        <begin position="49"/>
        <end position="61"/>
    </location>
</feature>
<proteinExistence type="predicted"/>
<dbReference type="STRING" id="60175.A0A1V6YQT4"/>
<evidence type="ECO:0000313" key="3">
    <source>
        <dbReference type="Proteomes" id="UP000191691"/>
    </source>
</evidence>
<accession>A0A1V6YQT4</accession>
<dbReference type="AlphaFoldDB" id="A0A1V6YQT4"/>
<name>A0A1V6YQT4_PENNA</name>
<dbReference type="EMBL" id="MOOB01000013">
    <property type="protein sequence ID" value="OQE89809.1"/>
    <property type="molecule type" value="Genomic_DNA"/>
</dbReference>
<dbReference type="Proteomes" id="UP000191691">
    <property type="component" value="Unassembled WGS sequence"/>
</dbReference>
<evidence type="ECO:0000256" key="1">
    <source>
        <dbReference type="SAM" id="MobiDB-lite"/>
    </source>
</evidence>
<evidence type="ECO:0000313" key="2">
    <source>
        <dbReference type="EMBL" id="OQE89809.1"/>
    </source>
</evidence>
<feature type="region of interest" description="Disordered" evidence="1">
    <location>
        <begin position="39"/>
        <end position="62"/>
    </location>
</feature>
<reference evidence="3" key="1">
    <citation type="journal article" date="2017" name="Nat. Microbiol.">
        <title>Global analysis of biosynthetic gene clusters reveals vast potential of secondary metabolite production in Penicillium species.</title>
        <authorList>
            <person name="Nielsen J.C."/>
            <person name="Grijseels S."/>
            <person name="Prigent S."/>
            <person name="Ji B."/>
            <person name="Dainat J."/>
            <person name="Nielsen K.F."/>
            <person name="Frisvad J.C."/>
            <person name="Workman M."/>
            <person name="Nielsen J."/>
        </authorList>
    </citation>
    <scope>NUCLEOTIDE SEQUENCE [LARGE SCALE GENOMIC DNA]</scope>
    <source>
        <strain evidence="3">IBT 13039</strain>
    </source>
</reference>
<gene>
    <name evidence="2" type="ORF">PENNAL_c0013G03989</name>
</gene>
<sequence>MYALLPCHGNVVRANEVQICGGGKVKSIRWKLPPGIYPPLTSGDSRGSGPPPPDIVGPPSNPKWTIKSTLPPWPTLTVGRDNKLTYSDEPSCKTESAELCSTTITASETLVGTITSTVTATAAACETIYGCSLTDWESTTTTTAAVCTATSSGGQYQPPAIVYPKDPENVGSIPSLLKGYDDYVEVGQKTDC</sequence>
<comment type="caution">
    <text evidence="2">The sequence shown here is derived from an EMBL/GenBank/DDBJ whole genome shotgun (WGS) entry which is preliminary data.</text>
</comment>